<feature type="compositionally biased region" description="Basic residues" evidence="1">
    <location>
        <begin position="117"/>
        <end position="127"/>
    </location>
</feature>
<feature type="compositionally biased region" description="Basic and acidic residues" evidence="1">
    <location>
        <begin position="39"/>
        <end position="64"/>
    </location>
</feature>
<feature type="compositionally biased region" description="Polar residues" evidence="1">
    <location>
        <begin position="7"/>
        <end position="16"/>
    </location>
</feature>
<keyword evidence="3" id="KW-1185">Reference proteome</keyword>
<feature type="compositionally biased region" description="Polar residues" evidence="1">
    <location>
        <begin position="128"/>
        <end position="151"/>
    </location>
</feature>
<comment type="caution">
    <text evidence="2">The sequence shown here is derived from an EMBL/GenBank/DDBJ whole genome shotgun (WGS) entry which is preliminary data.</text>
</comment>
<evidence type="ECO:0000256" key="1">
    <source>
        <dbReference type="SAM" id="MobiDB-lite"/>
    </source>
</evidence>
<feature type="region of interest" description="Disordered" evidence="1">
    <location>
        <begin position="1"/>
        <end position="193"/>
    </location>
</feature>
<organism evidence="2 3">
    <name type="scientific">Thelonectria olida</name>
    <dbReference type="NCBI Taxonomy" id="1576542"/>
    <lineage>
        <taxon>Eukaryota</taxon>
        <taxon>Fungi</taxon>
        <taxon>Dikarya</taxon>
        <taxon>Ascomycota</taxon>
        <taxon>Pezizomycotina</taxon>
        <taxon>Sordariomycetes</taxon>
        <taxon>Hypocreomycetidae</taxon>
        <taxon>Hypocreales</taxon>
        <taxon>Nectriaceae</taxon>
        <taxon>Thelonectria</taxon>
    </lineage>
</organism>
<dbReference type="EMBL" id="JAGPYM010000005">
    <property type="protein sequence ID" value="KAH6894509.1"/>
    <property type="molecule type" value="Genomic_DNA"/>
</dbReference>
<reference evidence="2 3" key="1">
    <citation type="journal article" date="2021" name="Nat. Commun.">
        <title>Genetic determinants of endophytism in the Arabidopsis root mycobiome.</title>
        <authorList>
            <person name="Mesny F."/>
            <person name="Miyauchi S."/>
            <person name="Thiergart T."/>
            <person name="Pickel B."/>
            <person name="Atanasova L."/>
            <person name="Karlsson M."/>
            <person name="Huettel B."/>
            <person name="Barry K.W."/>
            <person name="Haridas S."/>
            <person name="Chen C."/>
            <person name="Bauer D."/>
            <person name="Andreopoulos W."/>
            <person name="Pangilinan J."/>
            <person name="LaButti K."/>
            <person name="Riley R."/>
            <person name="Lipzen A."/>
            <person name="Clum A."/>
            <person name="Drula E."/>
            <person name="Henrissat B."/>
            <person name="Kohler A."/>
            <person name="Grigoriev I.V."/>
            <person name="Martin F.M."/>
            <person name="Hacquard S."/>
        </authorList>
    </citation>
    <scope>NUCLEOTIDE SEQUENCE [LARGE SCALE GENOMIC DNA]</scope>
    <source>
        <strain evidence="2 3">MPI-CAGE-CH-0241</strain>
    </source>
</reference>
<sequence>MEERSSSRASGTTYHSFNDIELFEPISPPRPPVTYDSKSLQHLEHLQLELQRQQREGHVVRDQRPGTATKMQRQDSGYESTTPPRRASTSNSRPSVARRSSNGSSSGGGGGGVAARFRNRPSLRRAAKSQQQPARSSNQSLHLVRSNPSTGQPGGAAFFHFPSPDPIQLADSEPDARVAPTPAPTPPPQTTHYWTSDRTRRLEYAAIDAATRGVKGWVMKHLIPECFVPKENRHVPFDDESGSVRRYRLDLEEERDEKVVSIKGFRRRRGWRFWRRRKDAAAVPTI</sequence>
<protein>
    <submittedName>
        <fullName evidence="2">Uncharacterized protein</fullName>
    </submittedName>
</protein>
<accession>A0A9P8WE69</accession>
<dbReference type="OrthoDB" id="5366332at2759"/>
<feature type="compositionally biased region" description="Polar residues" evidence="1">
    <location>
        <begin position="69"/>
        <end position="94"/>
    </location>
</feature>
<evidence type="ECO:0000313" key="3">
    <source>
        <dbReference type="Proteomes" id="UP000777438"/>
    </source>
</evidence>
<name>A0A9P8WE69_9HYPO</name>
<dbReference type="AlphaFoldDB" id="A0A9P8WE69"/>
<dbReference type="Proteomes" id="UP000777438">
    <property type="component" value="Unassembled WGS sequence"/>
</dbReference>
<evidence type="ECO:0000313" key="2">
    <source>
        <dbReference type="EMBL" id="KAH6894509.1"/>
    </source>
</evidence>
<proteinExistence type="predicted"/>
<gene>
    <name evidence="2" type="ORF">B0T10DRAFT_558636</name>
</gene>